<evidence type="ECO:0000256" key="8">
    <source>
        <dbReference type="ARBA" id="ARBA00022833"/>
    </source>
</evidence>
<dbReference type="GO" id="GO:0008270">
    <property type="term" value="F:zinc ion binding"/>
    <property type="evidence" value="ECO:0007669"/>
    <property type="project" value="UniProtKB-UniRule"/>
</dbReference>
<evidence type="ECO:0000256" key="12">
    <source>
        <dbReference type="ARBA" id="ARBA00049489"/>
    </source>
</evidence>
<dbReference type="Gene3D" id="1.20.5.1300">
    <property type="match status" value="1"/>
</dbReference>
<comment type="similarity">
    <text evidence="3 13 14 19">Belongs to the histidinol dehydrogenase family.</text>
</comment>
<dbReference type="PRINTS" id="PR00083">
    <property type="entry name" value="HOLDHDRGNASE"/>
</dbReference>
<dbReference type="PROSITE" id="PS00611">
    <property type="entry name" value="HISOL_DEHYDROGENASE"/>
    <property type="match status" value="1"/>
</dbReference>
<feature type="binding site" evidence="13 18">
    <location>
        <position position="259"/>
    </location>
    <ligand>
        <name>Zn(2+)</name>
        <dbReference type="ChEBI" id="CHEBI:29105"/>
    </ligand>
</feature>
<feature type="binding site" evidence="13 17">
    <location>
        <position position="420"/>
    </location>
    <ligand>
        <name>substrate</name>
    </ligand>
</feature>
<dbReference type="Gene3D" id="3.40.50.1980">
    <property type="entry name" value="Nitrogenase molybdenum iron protein domain"/>
    <property type="match status" value="2"/>
</dbReference>
<evidence type="ECO:0000256" key="19">
    <source>
        <dbReference type="RuleBase" id="RU004175"/>
    </source>
</evidence>
<proteinExistence type="inferred from homology"/>
<feature type="binding site" evidence="13 17">
    <location>
        <position position="328"/>
    </location>
    <ligand>
        <name>substrate</name>
    </ligand>
</feature>
<dbReference type="PANTHER" id="PTHR21256">
    <property type="entry name" value="HISTIDINOL DEHYDROGENASE HDH"/>
    <property type="match status" value="1"/>
</dbReference>
<feature type="binding site" evidence="13 17">
    <location>
        <position position="361"/>
    </location>
    <ligand>
        <name>substrate</name>
    </ligand>
</feature>
<evidence type="ECO:0000256" key="10">
    <source>
        <dbReference type="ARBA" id="ARBA00023027"/>
    </source>
</evidence>
<evidence type="ECO:0000256" key="3">
    <source>
        <dbReference type="ARBA" id="ARBA00010178"/>
    </source>
</evidence>
<keyword evidence="8 13" id="KW-0862">Zinc</keyword>
<dbReference type="GO" id="GO:0000105">
    <property type="term" value="P:L-histidine biosynthetic process"/>
    <property type="evidence" value="ECO:0007669"/>
    <property type="project" value="UniProtKB-UniRule"/>
</dbReference>
<feature type="binding site" evidence="13 16">
    <location>
        <position position="191"/>
    </location>
    <ligand>
        <name>NAD(+)</name>
        <dbReference type="ChEBI" id="CHEBI:57540"/>
    </ligand>
</feature>
<evidence type="ECO:0000313" key="21">
    <source>
        <dbReference type="Proteomes" id="UP000481643"/>
    </source>
</evidence>
<keyword evidence="6 13" id="KW-0028">Amino-acid biosynthesis</keyword>
<evidence type="ECO:0000256" key="15">
    <source>
        <dbReference type="PIRSR" id="PIRSR000099-1"/>
    </source>
</evidence>
<evidence type="ECO:0000256" key="2">
    <source>
        <dbReference type="ARBA" id="ARBA00004940"/>
    </source>
</evidence>
<dbReference type="CDD" id="cd06572">
    <property type="entry name" value="Histidinol_dh"/>
    <property type="match status" value="1"/>
</dbReference>
<dbReference type="NCBIfam" id="TIGR00069">
    <property type="entry name" value="hisD"/>
    <property type="match status" value="1"/>
</dbReference>
<dbReference type="RefSeq" id="WP_151652197.1">
    <property type="nucleotide sequence ID" value="NZ_WBVX01000015.1"/>
</dbReference>
<dbReference type="SUPFAM" id="SSF53720">
    <property type="entry name" value="ALDH-like"/>
    <property type="match status" value="1"/>
</dbReference>
<feature type="active site" description="Proton acceptor" evidence="13 15">
    <location>
        <position position="327"/>
    </location>
</feature>
<dbReference type="GO" id="GO:0051287">
    <property type="term" value="F:NAD binding"/>
    <property type="evidence" value="ECO:0007669"/>
    <property type="project" value="InterPro"/>
</dbReference>
<dbReference type="EC" id="1.1.1.23" evidence="4 13"/>
<dbReference type="Proteomes" id="UP000481643">
    <property type="component" value="Unassembled WGS sequence"/>
</dbReference>
<dbReference type="PANTHER" id="PTHR21256:SF2">
    <property type="entry name" value="HISTIDINE BIOSYNTHESIS TRIFUNCTIONAL PROTEIN"/>
    <property type="match status" value="1"/>
</dbReference>
<feature type="binding site" evidence="13 18">
    <location>
        <position position="420"/>
    </location>
    <ligand>
        <name>Zn(2+)</name>
        <dbReference type="ChEBI" id="CHEBI:29105"/>
    </ligand>
</feature>
<feature type="binding site" evidence="13 17">
    <location>
        <position position="237"/>
    </location>
    <ligand>
        <name>substrate</name>
    </ligand>
</feature>
<evidence type="ECO:0000256" key="18">
    <source>
        <dbReference type="PIRSR" id="PIRSR000099-4"/>
    </source>
</evidence>
<evidence type="ECO:0000256" key="17">
    <source>
        <dbReference type="PIRSR" id="PIRSR000099-3"/>
    </source>
</evidence>
<dbReference type="FunFam" id="3.40.50.1980:FF:000010">
    <property type="entry name" value="Histidinol dehydrogenase"/>
    <property type="match status" value="1"/>
</dbReference>
<feature type="binding site" evidence="13 17">
    <location>
        <position position="259"/>
    </location>
    <ligand>
        <name>substrate</name>
    </ligand>
</feature>
<dbReference type="AlphaFoldDB" id="A0A6L3YLC8"/>
<feature type="binding site" evidence="13 18">
    <location>
        <position position="361"/>
    </location>
    <ligand>
        <name>Zn(2+)</name>
        <dbReference type="ChEBI" id="CHEBI:29105"/>
    </ligand>
</feature>
<name>A0A6L3YLC8_9HYPH</name>
<evidence type="ECO:0000256" key="1">
    <source>
        <dbReference type="ARBA" id="ARBA00003850"/>
    </source>
</evidence>
<evidence type="ECO:0000256" key="7">
    <source>
        <dbReference type="ARBA" id="ARBA00022723"/>
    </source>
</evidence>
<dbReference type="GO" id="GO:0005829">
    <property type="term" value="C:cytosol"/>
    <property type="evidence" value="ECO:0007669"/>
    <property type="project" value="TreeGrafter"/>
</dbReference>
<keyword evidence="10 13" id="KW-0520">NAD</keyword>
<evidence type="ECO:0000256" key="14">
    <source>
        <dbReference type="PIRNR" id="PIRNR000099"/>
    </source>
</evidence>
<dbReference type="PIRSF" id="PIRSF000099">
    <property type="entry name" value="Histidinol_dh"/>
    <property type="match status" value="1"/>
</dbReference>
<evidence type="ECO:0000256" key="6">
    <source>
        <dbReference type="ARBA" id="ARBA00022605"/>
    </source>
</evidence>
<gene>
    <name evidence="13 20" type="primary">hisD</name>
    <name evidence="20" type="ORF">F9L08_15105</name>
</gene>
<keyword evidence="7 13" id="KW-0479">Metal-binding</keyword>
<feature type="binding site" evidence="13 17">
    <location>
        <position position="415"/>
    </location>
    <ligand>
        <name>substrate</name>
    </ligand>
</feature>
<evidence type="ECO:0000256" key="9">
    <source>
        <dbReference type="ARBA" id="ARBA00023002"/>
    </source>
</evidence>
<sequence length="430" mass="45967">MVKTLRQTDPDFESNFATFLASKREASEDVDRAAREIVERVRREGDSALIDYSRRFDRIDLDKTGIAVTEAEIDAAFDTAPASTIEALKVAHERIEKHHARQLPKDDRYTDALGVELGSRWTAIEAVGLYVPGGTASYPSSVLMNAVPAKVAGVERIVMVVPAPDGILNPLVLVAARLAGVSEIYRVGGAQAIAALAYGTETIRPVAKIVGPGNAYVAAAKRIVFGTVGIDMIAGPSEVLVIADKDNNPDWIAADLLAQAEHDTAAQSILMTNDEALAQAVEEAVERQLRNLPRAQTAAASWRDFGAVILVEDFEAAIPLANRIAAEHLEIATADPEALLPKIRNAGSIFIGGYTPEVIGDYVGGCNHVLPTARSARFSSGLSVLDYMKRTSLLKLGPDQLRVLGPAAIEIARAEGLDAHAQSVAIRLNL</sequence>
<feature type="binding site" evidence="13 17">
    <location>
        <position position="262"/>
    </location>
    <ligand>
        <name>substrate</name>
    </ligand>
</feature>
<dbReference type="InterPro" id="IPR022695">
    <property type="entry name" value="Histidinol_DH_monofunct"/>
</dbReference>
<evidence type="ECO:0000256" key="11">
    <source>
        <dbReference type="ARBA" id="ARBA00023102"/>
    </source>
</evidence>
<comment type="pathway">
    <text evidence="2 13">Amino-acid biosynthesis; L-histidine biosynthesis; L-histidine from 5-phospho-alpha-D-ribose 1-diphosphate: step 9/9.</text>
</comment>
<feature type="active site" description="Proton acceptor" evidence="13 15">
    <location>
        <position position="328"/>
    </location>
</feature>
<comment type="catalytic activity">
    <reaction evidence="12 13">
        <text>L-histidinol + 2 NAD(+) + H2O = L-histidine + 2 NADH + 3 H(+)</text>
        <dbReference type="Rhea" id="RHEA:20641"/>
        <dbReference type="ChEBI" id="CHEBI:15377"/>
        <dbReference type="ChEBI" id="CHEBI:15378"/>
        <dbReference type="ChEBI" id="CHEBI:57540"/>
        <dbReference type="ChEBI" id="CHEBI:57595"/>
        <dbReference type="ChEBI" id="CHEBI:57699"/>
        <dbReference type="ChEBI" id="CHEBI:57945"/>
        <dbReference type="EC" id="1.1.1.23"/>
    </reaction>
</comment>
<comment type="function">
    <text evidence="1 13">Catalyzes the sequential NAD-dependent oxidations of L-histidinol to L-histidinaldehyde and then to L-histidine.</text>
</comment>
<dbReference type="GO" id="GO:0004399">
    <property type="term" value="F:histidinol dehydrogenase activity"/>
    <property type="evidence" value="ECO:0007669"/>
    <property type="project" value="UniProtKB-UniRule"/>
</dbReference>
<evidence type="ECO:0000313" key="20">
    <source>
        <dbReference type="EMBL" id="KAB2683724.1"/>
    </source>
</evidence>
<organism evidence="20 21">
    <name type="scientific">Brucella tritici</name>
    <dbReference type="NCBI Taxonomy" id="94626"/>
    <lineage>
        <taxon>Bacteria</taxon>
        <taxon>Pseudomonadati</taxon>
        <taxon>Pseudomonadota</taxon>
        <taxon>Alphaproteobacteria</taxon>
        <taxon>Hyphomicrobiales</taxon>
        <taxon>Brucellaceae</taxon>
        <taxon>Brucella/Ochrobactrum group</taxon>
        <taxon>Brucella</taxon>
    </lineage>
</organism>
<dbReference type="InterPro" id="IPR016161">
    <property type="entry name" value="Ald_DH/histidinol_DH"/>
</dbReference>
<dbReference type="Pfam" id="PF00815">
    <property type="entry name" value="Histidinol_dh"/>
    <property type="match status" value="1"/>
</dbReference>
<evidence type="ECO:0000256" key="16">
    <source>
        <dbReference type="PIRSR" id="PIRSR000099-2"/>
    </source>
</evidence>
<evidence type="ECO:0000256" key="5">
    <source>
        <dbReference type="ARBA" id="ARBA00016531"/>
    </source>
</evidence>
<dbReference type="InterPro" id="IPR001692">
    <property type="entry name" value="Histidinol_DH_CS"/>
</dbReference>
<keyword evidence="11 13" id="KW-0368">Histidine biosynthesis</keyword>
<accession>A0A6L3YLC8</accession>
<comment type="cofactor">
    <cofactor evidence="13 18">
        <name>Zn(2+)</name>
        <dbReference type="ChEBI" id="CHEBI:29105"/>
    </cofactor>
    <text evidence="13 18">Binds 1 zinc ion per subunit.</text>
</comment>
<protein>
    <recommendedName>
        <fullName evidence="5 13">Histidinol dehydrogenase</fullName>
        <shortName evidence="13">HDH</shortName>
        <ecNumber evidence="4 13">1.1.1.23</ecNumber>
    </recommendedName>
</protein>
<dbReference type="InterPro" id="IPR012131">
    <property type="entry name" value="Hstdl_DH"/>
</dbReference>
<feature type="binding site" evidence="13 16">
    <location>
        <position position="214"/>
    </location>
    <ligand>
        <name>NAD(+)</name>
        <dbReference type="ChEBI" id="CHEBI:57540"/>
    </ligand>
</feature>
<feature type="binding site" evidence="13 16">
    <location>
        <position position="130"/>
    </location>
    <ligand>
        <name>NAD(+)</name>
        <dbReference type="ChEBI" id="CHEBI:57540"/>
    </ligand>
</feature>
<dbReference type="EMBL" id="WBVX01000015">
    <property type="protein sequence ID" value="KAB2683724.1"/>
    <property type="molecule type" value="Genomic_DNA"/>
</dbReference>
<dbReference type="FunFam" id="3.40.50.1980:FF:000026">
    <property type="entry name" value="Histidinol dehydrogenase"/>
    <property type="match status" value="1"/>
</dbReference>
<dbReference type="UniPathway" id="UPA00031">
    <property type="reaction ID" value="UER00014"/>
</dbReference>
<feature type="binding site" evidence="13 18">
    <location>
        <position position="262"/>
    </location>
    <ligand>
        <name>Zn(2+)</name>
        <dbReference type="ChEBI" id="CHEBI:29105"/>
    </ligand>
</feature>
<dbReference type="HAMAP" id="MF_01024">
    <property type="entry name" value="HisD"/>
    <property type="match status" value="1"/>
</dbReference>
<keyword evidence="9 13" id="KW-0560">Oxidoreductase</keyword>
<evidence type="ECO:0000256" key="4">
    <source>
        <dbReference type="ARBA" id="ARBA00012965"/>
    </source>
</evidence>
<reference evidence="20 21" key="1">
    <citation type="submission" date="2019-09" db="EMBL/GenBank/DDBJ databases">
        <title>Taxonomic organization of the family Brucellaceae based on a phylogenomic approach.</title>
        <authorList>
            <person name="Leclercq S."/>
            <person name="Cloeckaert A."/>
            <person name="Zygmunt M.S."/>
        </authorList>
    </citation>
    <scope>NUCLEOTIDE SEQUENCE [LARGE SCALE GENOMIC DNA]</scope>
    <source>
        <strain evidence="20 21">WS1830</strain>
    </source>
</reference>
<evidence type="ECO:0000256" key="13">
    <source>
        <dbReference type="HAMAP-Rule" id="MF_01024"/>
    </source>
</evidence>
<comment type="caution">
    <text evidence="20">The sequence shown here is derived from an EMBL/GenBank/DDBJ whole genome shotgun (WGS) entry which is preliminary data.</text>
</comment>